<keyword evidence="3" id="KW-1185">Reference proteome</keyword>
<proteinExistence type="predicted"/>
<dbReference type="PANTHER" id="PTHR34580:SF1">
    <property type="entry name" value="PROTEIN PAFC"/>
    <property type="match status" value="1"/>
</dbReference>
<dbReference type="PROSITE" id="PS52050">
    <property type="entry name" value="WYL"/>
    <property type="match status" value="1"/>
</dbReference>
<dbReference type="Proteomes" id="UP001529380">
    <property type="component" value="Unassembled WGS sequence"/>
</dbReference>
<feature type="domain" description="WYL" evidence="1">
    <location>
        <begin position="150"/>
        <end position="225"/>
    </location>
</feature>
<evidence type="ECO:0000259" key="1">
    <source>
        <dbReference type="Pfam" id="PF13280"/>
    </source>
</evidence>
<reference evidence="2 3" key="1">
    <citation type="submission" date="2023-06" db="EMBL/GenBank/DDBJ databases">
        <title>Identification and characterization of horizontal gene transfer across gut microbiota members of farm animals based on homology search.</title>
        <authorList>
            <person name="Schwarzerova J."/>
            <person name="Nykrynova M."/>
            <person name="Jureckova K."/>
            <person name="Cejkova D."/>
            <person name="Rychlik I."/>
        </authorList>
    </citation>
    <scope>NUCLEOTIDE SEQUENCE [LARGE SCALE GENOMIC DNA]</scope>
    <source>
        <strain evidence="2 3">ET340</strain>
    </source>
</reference>
<protein>
    <submittedName>
        <fullName evidence="2">WYL domain-containing protein</fullName>
    </submittedName>
</protein>
<comment type="caution">
    <text evidence="2">The sequence shown here is derived from an EMBL/GenBank/DDBJ whole genome shotgun (WGS) entry which is preliminary data.</text>
</comment>
<evidence type="ECO:0000313" key="3">
    <source>
        <dbReference type="Proteomes" id="UP001529380"/>
    </source>
</evidence>
<sequence>MNDTGVAHKQHRLLSLQQELLAGRVINKKEYAASFGVTEKSIQRDLDDLKAFFAEGRDGREVVYDPQVKGYRLTRQEPTSLTNSEVLAVCKILLESRSMVKEEMFPILDKLIQGCTPAAQLQQVVALIQNERFHYVEPHHGRRFIESLWQLGTAVKEQRVLRFCYSKMDGTSCERVVEPVGILFSEYYFYLAAFIRGIDRQEHFDNPQDKSPTIYRIDRISGLQVTDEHFRVPYKDRFQEGEMRKRIQFMYGGKLEKVRFVYTGPNLEAVLDRLPTSRVVGHDSRGYPIAEAEVFSGNGLDMWLKSQGDWVELEKNEAENAAPACPDPAHGIQ</sequence>
<dbReference type="EMBL" id="JAUDCL010000002">
    <property type="protein sequence ID" value="MDM8200060.1"/>
    <property type="molecule type" value="Genomic_DNA"/>
</dbReference>
<dbReference type="PANTHER" id="PTHR34580">
    <property type="match status" value="1"/>
</dbReference>
<name>A0ABT7UP84_9FIRM</name>
<dbReference type="RefSeq" id="WP_289598868.1">
    <property type="nucleotide sequence ID" value="NZ_JAUDCL010000002.1"/>
</dbReference>
<accession>A0ABT7UP84</accession>
<evidence type="ECO:0000313" key="2">
    <source>
        <dbReference type="EMBL" id="MDM8200060.1"/>
    </source>
</evidence>
<gene>
    <name evidence="2" type="ORF">QUW08_01925</name>
</gene>
<dbReference type="Pfam" id="PF13280">
    <property type="entry name" value="WYL"/>
    <property type="match status" value="1"/>
</dbReference>
<dbReference type="InterPro" id="IPR051534">
    <property type="entry name" value="CBASS_pafABC_assoc_protein"/>
</dbReference>
<organism evidence="2 3">
    <name type="scientific">Allofournierella massiliensis</name>
    <dbReference type="NCBI Taxonomy" id="1650663"/>
    <lineage>
        <taxon>Bacteria</taxon>
        <taxon>Bacillati</taxon>
        <taxon>Bacillota</taxon>
        <taxon>Clostridia</taxon>
        <taxon>Eubacteriales</taxon>
        <taxon>Oscillospiraceae</taxon>
        <taxon>Allofournierella</taxon>
    </lineage>
</organism>
<dbReference type="InterPro" id="IPR026881">
    <property type="entry name" value="WYL_dom"/>
</dbReference>